<proteinExistence type="predicted"/>
<organism evidence="2 3">
    <name type="scientific">Tritrichomonas foetus</name>
    <dbReference type="NCBI Taxonomy" id="1144522"/>
    <lineage>
        <taxon>Eukaryota</taxon>
        <taxon>Metamonada</taxon>
        <taxon>Parabasalia</taxon>
        <taxon>Tritrichomonadida</taxon>
        <taxon>Tritrichomonadidae</taxon>
        <taxon>Tritrichomonas</taxon>
    </lineage>
</organism>
<dbReference type="SUPFAM" id="SSF54427">
    <property type="entry name" value="NTF2-like"/>
    <property type="match status" value="1"/>
</dbReference>
<dbReference type="InterPro" id="IPR032710">
    <property type="entry name" value="NTF2-like_dom_sf"/>
</dbReference>
<dbReference type="AlphaFoldDB" id="A0A1J4KP29"/>
<dbReference type="EMBL" id="MLAK01000549">
    <property type="protein sequence ID" value="OHT13049.1"/>
    <property type="molecule type" value="Genomic_DNA"/>
</dbReference>
<accession>A0A1J4KP29</accession>
<dbReference type="Gene3D" id="3.10.450.50">
    <property type="match status" value="1"/>
</dbReference>
<dbReference type="InterPro" id="IPR002075">
    <property type="entry name" value="NTF2_dom"/>
</dbReference>
<comment type="caution">
    <text evidence="2">The sequence shown here is derived from an EMBL/GenBank/DDBJ whole genome shotgun (WGS) entry which is preliminary data.</text>
</comment>
<dbReference type="GeneID" id="94826017"/>
<sequence>MTLQDNQIVGVEPIIAKICEDALLSHRKVPSHITAQPSLNNTILVMTQGSCYFEGAVDQENQMAFVEFFLIGMNETGFFIVNQIFSMHGF</sequence>
<dbReference type="Proteomes" id="UP000179807">
    <property type="component" value="Unassembled WGS sequence"/>
</dbReference>
<evidence type="ECO:0000259" key="1">
    <source>
        <dbReference type="Pfam" id="PF02136"/>
    </source>
</evidence>
<dbReference type="RefSeq" id="XP_068366185.1">
    <property type="nucleotide sequence ID" value="XM_068491313.1"/>
</dbReference>
<reference evidence="2" key="1">
    <citation type="submission" date="2016-10" db="EMBL/GenBank/DDBJ databases">
        <authorList>
            <person name="Benchimol M."/>
            <person name="Almeida L.G."/>
            <person name="Vasconcelos A.T."/>
            <person name="Perreira-Neves A."/>
            <person name="Rosa I.A."/>
            <person name="Tasca T."/>
            <person name="Bogo M.R."/>
            <person name="de Souza W."/>
        </authorList>
    </citation>
    <scope>NUCLEOTIDE SEQUENCE [LARGE SCALE GENOMIC DNA]</scope>
    <source>
        <strain evidence="2">K</strain>
    </source>
</reference>
<name>A0A1J4KP29_9EUKA</name>
<protein>
    <recommendedName>
        <fullName evidence="1">Nuclear transport factor 2 domain-containing protein</fullName>
    </recommendedName>
</protein>
<dbReference type="VEuPathDB" id="TrichDB:TRFO_03469"/>
<evidence type="ECO:0000313" key="2">
    <source>
        <dbReference type="EMBL" id="OHT13049.1"/>
    </source>
</evidence>
<dbReference type="OrthoDB" id="6507044at2759"/>
<feature type="domain" description="Nuclear transport factor 2" evidence="1">
    <location>
        <begin position="2"/>
        <end position="86"/>
    </location>
</feature>
<dbReference type="Pfam" id="PF02136">
    <property type="entry name" value="NTF2"/>
    <property type="match status" value="1"/>
</dbReference>
<evidence type="ECO:0000313" key="3">
    <source>
        <dbReference type="Proteomes" id="UP000179807"/>
    </source>
</evidence>
<gene>
    <name evidence="2" type="ORF">TRFO_03469</name>
</gene>
<keyword evidence="3" id="KW-1185">Reference proteome</keyword>